<dbReference type="AlphaFoldDB" id="A0A8J3K5V8"/>
<evidence type="ECO:0000256" key="3">
    <source>
        <dbReference type="ARBA" id="ARBA00022692"/>
    </source>
</evidence>
<evidence type="ECO:0000256" key="7">
    <source>
        <dbReference type="PROSITE-ProRule" id="PRU00703"/>
    </source>
</evidence>
<dbReference type="CDD" id="cd04590">
    <property type="entry name" value="CBS_pair_CorC_HlyC_assoc"/>
    <property type="match status" value="1"/>
</dbReference>
<dbReference type="InterPro" id="IPR002550">
    <property type="entry name" value="CNNM"/>
</dbReference>
<dbReference type="RefSeq" id="WP_191838593.1">
    <property type="nucleotide sequence ID" value="NZ_BAAALB010000005.1"/>
</dbReference>
<evidence type="ECO:0000259" key="11">
    <source>
        <dbReference type="PROSITE" id="PS51846"/>
    </source>
</evidence>
<comment type="subcellular location">
    <subcellularLocation>
        <location evidence="1">Cell membrane</location>
        <topology evidence="1">Multi-pass membrane protein</topology>
    </subcellularLocation>
</comment>
<evidence type="ECO:0000256" key="5">
    <source>
        <dbReference type="ARBA" id="ARBA00022989"/>
    </source>
</evidence>
<dbReference type="PANTHER" id="PTHR43099">
    <property type="entry name" value="UPF0053 PROTEIN YRKA"/>
    <property type="match status" value="1"/>
</dbReference>
<evidence type="ECO:0000256" key="2">
    <source>
        <dbReference type="ARBA" id="ARBA00022475"/>
    </source>
</evidence>
<protein>
    <submittedName>
        <fullName evidence="12">Membrane protein</fullName>
    </submittedName>
</protein>
<feature type="domain" description="CNNM transmembrane" evidence="11">
    <location>
        <begin position="1"/>
        <end position="198"/>
    </location>
</feature>
<evidence type="ECO:0000313" key="12">
    <source>
        <dbReference type="EMBL" id="GIF93691.1"/>
    </source>
</evidence>
<dbReference type="InterPro" id="IPR000644">
    <property type="entry name" value="CBS_dom"/>
</dbReference>
<feature type="transmembrane region" description="Helical" evidence="9">
    <location>
        <begin position="99"/>
        <end position="119"/>
    </location>
</feature>
<evidence type="ECO:0000256" key="8">
    <source>
        <dbReference type="PROSITE-ProRule" id="PRU01193"/>
    </source>
</evidence>
<dbReference type="Proteomes" id="UP000619293">
    <property type="component" value="Unassembled WGS sequence"/>
</dbReference>
<feature type="transmembrane region" description="Helical" evidence="9">
    <location>
        <begin position="131"/>
        <end position="152"/>
    </location>
</feature>
<proteinExistence type="predicted"/>
<keyword evidence="7" id="KW-0129">CBS domain</keyword>
<dbReference type="Pfam" id="PF01595">
    <property type="entry name" value="CNNM"/>
    <property type="match status" value="1"/>
</dbReference>
<keyword evidence="13" id="KW-1185">Reference proteome</keyword>
<keyword evidence="2" id="KW-1003">Cell membrane</keyword>
<comment type="caution">
    <text evidence="12">The sequence shown here is derived from an EMBL/GenBank/DDBJ whole genome shotgun (WGS) entry which is preliminary data.</text>
</comment>
<dbReference type="InterPro" id="IPR051676">
    <property type="entry name" value="UPF0053_domain"/>
</dbReference>
<dbReference type="PROSITE" id="PS51371">
    <property type="entry name" value="CBS"/>
    <property type="match status" value="1"/>
</dbReference>
<dbReference type="GO" id="GO:0005886">
    <property type="term" value="C:plasma membrane"/>
    <property type="evidence" value="ECO:0007669"/>
    <property type="project" value="UniProtKB-SubCell"/>
</dbReference>
<keyword evidence="3 8" id="KW-0812">Transmembrane</keyword>
<evidence type="ECO:0000256" key="6">
    <source>
        <dbReference type="ARBA" id="ARBA00023136"/>
    </source>
</evidence>
<keyword evidence="6 8" id="KW-0472">Membrane</keyword>
<evidence type="ECO:0000256" key="1">
    <source>
        <dbReference type="ARBA" id="ARBA00004651"/>
    </source>
</evidence>
<dbReference type="PANTHER" id="PTHR43099:SF5">
    <property type="entry name" value="HLYC_CORC FAMILY TRANSPORTER"/>
    <property type="match status" value="1"/>
</dbReference>
<dbReference type="Gene3D" id="3.10.580.10">
    <property type="entry name" value="CBS-domain"/>
    <property type="match status" value="1"/>
</dbReference>
<sequence length="336" mass="36027">MTELLITAALLLGNAFFVGAEFALIASRRTVIEPKAQTSRPAAWALSAMNQIPLMIAGAQLGITLCSLALGAIAEPALAHFIEPAFHALGLPENMRHPIAFVLALLVVVFLHTVIGEMVPKNITLAGPEASVLWLGPPMLAFCIATKPLLVAMKWASRKVLRLWRVEAADAVKTVFTAEELAGLVQQAHTEGLLDPEQHARIAGALALHQRTAADALRPWSSVTIVTDDTSPATLEVLATRTGRSRFPVVARGTRRVLGFVHIKDVIGLAGASRREPIPGNLVRPLAIVPPDRSLAELLLSMRRERRHIVLVSEGQLPLGVVTLDDVLNAIMAPAV</sequence>
<dbReference type="Pfam" id="PF00571">
    <property type="entry name" value="CBS"/>
    <property type="match status" value="2"/>
</dbReference>
<evidence type="ECO:0000256" key="4">
    <source>
        <dbReference type="ARBA" id="ARBA00022737"/>
    </source>
</evidence>
<dbReference type="PROSITE" id="PS51846">
    <property type="entry name" value="CNNM"/>
    <property type="match status" value="1"/>
</dbReference>
<dbReference type="InterPro" id="IPR046342">
    <property type="entry name" value="CBS_dom_sf"/>
</dbReference>
<dbReference type="SUPFAM" id="SSF54631">
    <property type="entry name" value="CBS-domain pair"/>
    <property type="match status" value="1"/>
</dbReference>
<evidence type="ECO:0000259" key="10">
    <source>
        <dbReference type="PROSITE" id="PS51371"/>
    </source>
</evidence>
<keyword evidence="4" id="KW-0677">Repeat</keyword>
<dbReference type="SMART" id="SM00116">
    <property type="entry name" value="CBS"/>
    <property type="match status" value="2"/>
</dbReference>
<organism evidence="12 13">
    <name type="scientific">Catellatospora chokoriensis</name>
    <dbReference type="NCBI Taxonomy" id="310353"/>
    <lineage>
        <taxon>Bacteria</taxon>
        <taxon>Bacillati</taxon>
        <taxon>Actinomycetota</taxon>
        <taxon>Actinomycetes</taxon>
        <taxon>Micromonosporales</taxon>
        <taxon>Micromonosporaceae</taxon>
        <taxon>Catellatospora</taxon>
    </lineage>
</organism>
<name>A0A8J3K5V8_9ACTN</name>
<dbReference type="EMBL" id="BONG01000070">
    <property type="protein sequence ID" value="GIF93691.1"/>
    <property type="molecule type" value="Genomic_DNA"/>
</dbReference>
<feature type="domain" description="CBS" evidence="10">
    <location>
        <begin position="282"/>
        <end position="336"/>
    </location>
</feature>
<gene>
    <name evidence="12" type="ORF">Cch02nite_71350</name>
</gene>
<reference evidence="12 13" key="1">
    <citation type="submission" date="2021-01" db="EMBL/GenBank/DDBJ databases">
        <title>Whole genome shotgun sequence of Catellatospora chokoriensis NBRC 107358.</title>
        <authorList>
            <person name="Komaki H."/>
            <person name="Tamura T."/>
        </authorList>
    </citation>
    <scope>NUCLEOTIDE SEQUENCE [LARGE SCALE GENOMIC DNA]</scope>
    <source>
        <strain evidence="12 13">NBRC 107358</strain>
    </source>
</reference>
<keyword evidence="5 8" id="KW-1133">Transmembrane helix</keyword>
<dbReference type="Gene3D" id="3.90.1280.20">
    <property type="match status" value="1"/>
</dbReference>
<accession>A0A8J3K5V8</accession>
<evidence type="ECO:0000256" key="9">
    <source>
        <dbReference type="SAM" id="Phobius"/>
    </source>
</evidence>
<evidence type="ECO:0000313" key="13">
    <source>
        <dbReference type="Proteomes" id="UP000619293"/>
    </source>
</evidence>
<dbReference type="InterPro" id="IPR044751">
    <property type="entry name" value="Ion_transp-like_CBS"/>
</dbReference>